<evidence type="ECO:0000256" key="5">
    <source>
        <dbReference type="ARBA" id="ARBA00022692"/>
    </source>
</evidence>
<keyword evidence="4" id="KW-0808">Transferase</keyword>
<dbReference type="GO" id="GO:0005886">
    <property type="term" value="C:plasma membrane"/>
    <property type="evidence" value="ECO:0007669"/>
    <property type="project" value="UniProtKB-SubCell"/>
</dbReference>
<evidence type="ECO:0000259" key="9">
    <source>
        <dbReference type="Pfam" id="PF13231"/>
    </source>
</evidence>
<reference evidence="10" key="1">
    <citation type="submission" date="2020-10" db="EMBL/GenBank/DDBJ databases">
        <title>Connecting structure to function with the recovery of over 1000 high-quality activated sludge metagenome-assembled genomes encoding full-length rRNA genes using long-read sequencing.</title>
        <authorList>
            <person name="Singleton C.M."/>
            <person name="Petriglieri F."/>
            <person name="Kristensen J.M."/>
            <person name="Kirkegaard R.H."/>
            <person name="Michaelsen T.Y."/>
            <person name="Andersen M.H."/>
            <person name="Karst S.M."/>
            <person name="Dueholm M.S."/>
            <person name="Nielsen P.H."/>
            <person name="Albertsen M."/>
        </authorList>
    </citation>
    <scope>NUCLEOTIDE SEQUENCE</scope>
    <source>
        <strain evidence="10">Bjer_18-Q3-R1-45_BAT3C.347</strain>
    </source>
</reference>
<keyword evidence="5 8" id="KW-0812">Transmembrane</keyword>
<evidence type="ECO:0000313" key="11">
    <source>
        <dbReference type="Proteomes" id="UP000807785"/>
    </source>
</evidence>
<keyword evidence="3" id="KW-0328">Glycosyltransferase</keyword>
<feature type="transmembrane region" description="Helical" evidence="8">
    <location>
        <begin position="142"/>
        <end position="162"/>
    </location>
</feature>
<sequence>MNAFSSRHAPHHFGDTSYIRLAFALILLLAAAMRFANIGVLPLWLDEGYSWWDAQQSLADLWALVPQCDPHPPLYAMLLKLWVDAFGDSSAALRSLSAVAGVITTGFVMLAGRELGLRHALIAGLIFATAPFQVQFSQEARPYAMLAMASSMLCFGALRLLGHERPQRTSGAWAALIVGGALMLWFNNTAALLLAAFGIGALLLMAGDRGARRFFVPLAGAALLIGLLWLPYVPTFIEQARGISADFWIQRPGWWQFRQELRWALGVHSDAALAVIVALWALGILLLARVGQWRAALLLGCLAAIPVLLNFAISLVSTPIYLARTLIGVGPPFVLGLAGVFATLRWRRAMQLGVALLVGYQLWLALPMLGATDRKEPWSEVVRQIVDDVESDGAVATEAIVLTEPNEMVLPLRHALLSADVKLPVHGIPGEFPQPGIAGARYPSGKCAPSVAGMDLEPADRVIAGSKLAFLITRRNNSYDPSNAVLAHLRSRGWASLETHTFEPGAITVYRLRH</sequence>
<feature type="transmembrane region" description="Helical" evidence="8">
    <location>
        <begin position="91"/>
        <end position="112"/>
    </location>
</feature>
<dbReference type="InterPro" id="IPR050297">
    <property type="entry name" value="LipidA_mod_glycosyltrf_83"/>
</dbReference>
<evidence type="ECO:0000256" key="2">
    <source>
        <dbReference type="ARBA" id="ARBA00022475"/>
    </source>
</evidence>
<dbReference type="InterPro" id="IPR038731">
    <property type="entry name" value="RgtA/B/C-like"/>
</dbReference>
<feature type="transmembrane region" description="Helical" evidence="8">
    <location>
        <begin position="295"/>
        <end position="315"/>
    </location>
</feature>
<dbReference type="GO" id="GO:0016763">
    <property type="term" value="F:pentosyltransferase activity"/>
    <property type="evidence" value="ECO:0007669"/>
    <property type="project" value="TreeGrafter"/>
</dbReference>
<dbReference type="EMBL" id="JADJEV010000003">
    <property type="protein sequence ID" value="MBK6973341.1"/>
    <property type="molecule type" value="Genomic_DNA"/>
</dbReference>
<accession>A0A9D7E3X0</accession>
<feature type="transmembrane region" description="Helical" evidence="8">
    <location>
        <begin position="21"/>
        <end position="45"/>
    </location>
</feature>
<feature type="transmembrane region" description="Helical" evidence="8">
    <location>
        <begin position="349"/>
        <end position="369"/>
    </location>
</feature>
<comment type="subcellular location">
    <subcellularLocation>
        <location evidence="1">Cell membrane</location>
        <topology evidence="1">Multi-pass membrane protein</topology>
    </subcellularLocation>
</comment>
<feature type="transmembrane region" description="Helical" evidence="8">
    <location>
        <begin position="169"/>
        <end position="185"/>
    </location>
</feature>
<dbReference type="PANTHER" id="PTHR33908:SF3">
    <property type="entry name" value="UNDECAPRENYL PHOSPHATE-ALPHA-4-AMINO-4-DEOXY-L-ARABINOSE ARABINOSYL TRANSFERASE"/>
    <property type="match status" value="1"/>
</dbReference>
<evidence type="ECO:0000256" key="8">
    <source>
        <dbReference type="SAM" id="Phobius"/>
    </source>
</evidence>
<keyword evidence="6 8" id="KW-1133">Transmembrane helix</keyword>
<organism evidence="10 11">
    <name type="scientific">Candidatus Methylophosphatis roskildensis</name>
    <dbReference type="NCBI Taxonomy" id="2899263"/>
    <lineage>
        <taxon>Bacteria</taxon>
        <taxon>Pseudomonadati</taxon>
        <taxon>Pseudomonadota</taxon>
        <taxon>Betaproteobacteria</taxon>
        <taxon>Nitrosomonadales</taxon>
        <taxon>Sterolibacteriaceae</taxon>
        <taxon>Candidatus Methylophosphatis</taxon>
    </lineage>
</organism>
<proteinExistence type="predicted"/>
<comment type="caution">
    <text evidence="10">The sequence shown here is derived from an EMBL/GenBank/DDBJ whole genome shotgun (WGS) entry which is preliminary data.</text>
</comment>
<evidence type="ECO:0000256" key="6">
    <source>
        <dbReference type="ARBA" id="ARBA00022989"/>
    </source>
</evidence>
<keyword evidence="2" id="KW-1003">Cell membrane</keyword>
<dbReference type="Pfam" id="PF13231">
    <property type="entry name" value="PMT_2"/>
    <property type="match status" value="1"/>
</dbReference>
<feature type="transmembrane region" description="Helical" evidence="8">
    <location>
        <begin position="214"/>
        <end position="232"/>
    </location>
</feature>
<protein>
    <submittedName>
        <fullName evidence="10">Glycosyltransferase family 39 protein</fullName>
    </submittedName>
</protein>
<evidence type="ECO:0000256" key="1">
    <source>
        <dbReference type="ARBA" id="ARBA00004651"/>
    </source>
</evidence>
<name>A0A9D7E3X0_9PROT</name>
<feature type="transmembrane region" description="Helical" evidence="8">
    <location>
        <begin position="119"/>
        <end position="136"/>
    </location>
</feature>
<feature type="transmembrane region" description="Helical" evidence="8">
    <location>
        <begin position="271"/>
        <end position="288"/>
    </location>
</feature>
<keyword evidence="7 8" id="KW-0472">Membrane</keyword>
<feature type="transmembrane region" description="Helical" evidence="8">
    <location>
        <begin position="321"/>
        <end position="342"/>
    </location>
</feature>
<dbReference type="AlphaFoldDB" id="A0A9D7E3X0"/>
<feature type="domain" description="Glycosyltransferase RgtA/B/C/D-like" evidence="9">
    <location>
        <begin position="71"/>
        <end position="227"/>
    </location>
</feature>
<dbReference type="PANTHER" id="PTHR33908">
    <property type="entry name" value="MANNOSYLTRANSFERASE YKCB-RELATED"/>
    <property type="match status" value="1"/>
</dbReference>
<evidence type="ECO:0000256" key="4">
    <source>
        <dbReference type="ARBA" id="ARBA00022679"/>
    </source>
</evidence>
<feature type="transmembrane region" description="Helical" evidence="8">
    <location>
        <begin position="191"/>
        <end position="207"/>
    </location>
</feature>
<evidence type="ECO:0000256" key="3">
    <source>
        <dbReference type="ARBA" id="ARBA00022676"/>
    </source>
</evidence>
<evidence type="ECO:0000256" key="7">
    <source>
        <dbReference type="ARBA" id="ARBA00023136"/>
    </source>
</evidence>
<gene>
    <name evidence="10" type="ORF">IPH26_10495</name>
</gene>
<dbReference type="GO" id="GO:0010041">
    <property type="term" value="P:response to iron(III) ion"/>
    <property type="evidence" value="ECO:0007669"/>
    <property type="project" value="TreeGrafter"/>
</dbReference>
<dbReference type="GO" id="GO:0009103">
    <property type="term" value="P:lipopolysaccharide biosynthetic process"/>
    <property type="evidence" value="ECO:0007669"/>
    <property type="project" value="UniProtKB-ARBA"/>
</dbReference>
<evidence type="ECO:0000313" key="10">
    <source>
        <dbReference type="EMBL" id="MBK6973341.1"/>
    </source>
</evidence>
<dbReference type="Proteomes" id="UP000807785">
    <property type="component" value="Unassembled WGS sequence"/>
</dbReference>